<keyword evidence="1" id="KW-0472">Membrane</keyword>
<organism evidence="2 3">
    <name type="scientific">Aminomonas paucivorans DSM 12260</name>
    <dbReference type="NCBI Taxonomy" id="584708"/>
    <lineage>
        <taxon>Bacteria</taxon>
        <taxon>Thermotogati</taxon>
        <taxon>Synergistota</taxon>
        <taxon>Synergistia</taxon>
        <taxon>Synergistales</taxon>
        <taxon>Synergistaceae</taxon>
        <taxon>Aminomonas</taxon>
    </lineage>
</organism>
<dbReference type="InterPro" id="IPR018710">
    <property type="entry name" value="DUF2232"/>
</dbReference>
<keyword evidence="1" id="KW-0812">Transmembrane</keyword>
<dbReference type="PANTHER" id="PTHR41324">
    <property type="entry name" value="MEMBRANE PROTEIN-RELATED"/>
    <property type="match status" value="1"/>
</dbReference>
<keyword evidence="1" id="KW-1133">Transmembrane helix</keyword>
<dbReference type="HOGENOM" id="CLU_068641_2_0_0"/>
<accession>E3CX18</accession>
<dbReference type="RefSeq" id="WP_006300651.1">
    <property type="nucleotide sequence ID" value="NZ_CM001022.1"/>
</dbReference>
<dbReference type="STRING" id="584708.Apau_1041"/>
<protein>
    <recommendedName>
        <fullName evidence="4">DUF2232 domain-containing protein</fullName>
    </recommendedName>
</protein>
<keyword evidence="3" id="KW-1185">Reference proteome</keyword>
<feature type="transmembrane region" description="Helical" evidence="1">
    <location>
        <begin position="172"/>
        <end position="197"/>
    </location>
</feature>
<feature type="transmembrane region" description="Helical" evidence="1">
    <location>
        <begin position="101"/>
        <end position="123"/>
    </location>
</feature>
<evidence type="ECO:0000256" key="1">
    <source>
        <dbReference type="SAM" id="Phobius"/>
    </source>
</evidence>
<feature type="transmembrane region" description="Helical" evidence="1">
    <location>
        <begin position="12"/>
        <end position="38"/>
    </location>
</feature>
<dbReference type="Proteomes" id="UP000005096">
    <property type="component" value="Chromosome"/>
</dbReference>
<sequence>MTPTRSLVESALLVALAVVFFLASNFLPVVGLGIALLCPAPLVVLGLRQNLRTAVLGMGVATLLVAALMGLPGALFFSLGFGVLGVGLGYLARKQNRAVDILLYGVLVSLGSKLLLILLATKLTGVNPFSLDAETMQRMTEKVFAFYAAHGMGGAGMEAMKEQMTATLKMMPLLFPALLTMASALDCWLSYVVTAAVVRRLGKVELPPLPSFGQWRFPKSVFWALLVSFLLALLGTRPDAPRVFLQTGVNLRLVVQMLFFLQGSAVVWGLLEARGWRIAGRMTVFILGMLIPLLSHGALLLGIVDMWWDLRSRFGRREA</sequence>
<feature type="transmembrane region" description="Helical" evidence="1">
    <location>
        <begin position="217"/>
        <end position="237"/>
    </location>
</feature>
<dbReference type="OrthoDB" id="3638at2"/>
<feature type="transmembrane region" description="Helical" evidence="1">
    <location>
        <begin position="249"/>
        <end position="271"/>
    </location>
</feature>
<dbReference type="PaxDb" id="584708-Apau_1041"/>
<dbReference type="AlphaFoldDB" id="E3CX18"/>
<feature type="transmembrane region" description="Helical" evidence="1">
    <location>
        <begin position="50"/>
        <end position="68"/>
    </location>
</feature>
<evidence type="ECO:0000313" key="2">
    <source>
        <dbReference type="EMBL" id="EFQ23468.1"/>
    </source>
</evidence>
<name>E3CX18_9BACT</name>
<gene>
    <name evidence="2" type="ORF">Apau_1041</name>
</gene>
<evidence type="ECO:0000313" key="3">
    <source>
        <dbReference type="Proteomes" id="UP000005096"/>
    </source>
</evidence>
<feature type="transmembrane region" description="Helical" evidence="1">
    <location>
        <begin position="283"/>
        <end position="308"/>
    </location>
</feature>
<dbReference type="PANTHER" id="PTHR41324:SF1">
    <property type="entry name" value="DUF2232 DOMAIN-CONTAINING PROTEIN"/>
    <property type="match status" value="1"/>
</dbReference>
<proteinExistence type="predicted"/>
<reference evidence="2 3" key="1">
    <citation type="journal article" date="2010" name="Stand. Genomic Sci.">
        <title>Non-contiguous finished genome sequence of Aminomonas paucivorans type strain (GLU-3).</title>
        <authorList>
            <person name="Pitluck S."/>
            <person name="Yasawong M."/>
            <person name="Held B."/>
            <person name="Lapidus A."/>
            <person name="Nolan M."/>
            <person name="Copeland A."/>
            <person name="Lucas S."/>
            <person name="Del Rio T.G."/>
            <person name="Tice H."/>
            <person name="Cheng J.F."/>
            <person name="Chertkov O."/>
            <person name="Goodwin L."/>
            <person name="Tapia R."/>
            <person name="Han C."/>
            <person name="Liolios K."/>
            <person name="Ivanova N."/>
            <person name="Mavromatis K."/>
            <person name="Ovchinnikova G."/>
            <person name="Pati A."/>
            <person name="Chen A."/>
            <person name="Palaniappan K."/>
            <person name="Land M."/>
            <person name="Hauser L."/>
            <person name="Chang Y.J."/>
            <person name="Jeffries C.D."/>
            <person name="Pukall R."/>
            <person name="Spring S."/>
            <person name="Rohde M."/>
            <person name="Sikorski J."/>
            <person name="Goker M."/>
            <person name="Woyke T."/>
            <person name="Bristow J."/>
            <person name="Eisen J.A."/>
            <person name="Markowitz V."/>
            <person name="Hugenholtz P."/>
            <person name="Kyrpides N.C."/>
            <person name="Klenk H.P."/>
        </authorList>
    </citation>
    <scope>NUCLEOTIDE SEQUENCE [LARGE SCALE GENOMIC DNA]</scope>
    <source>
        <strain evidence="2 3">DSM 12260</strain>
    </source>
</reference>
<evidence type="ECO:0008006" key="4">
    <source>
        <dbReference type="Google" id="ProtNLM"/>
    </source>
</evidence>
<dbReference type="EMBL" id="CM001022">
    <property type="protein sequence ID" value="EFQ23468.1"/>
    <property type="molecule type" value="Genomic_DNA"/>
</dbReference>
<dbReference type="Pfam" id="PF09991">
    <property type="entry name" value="DUF2232"/>
    <property type="match status" value="1"/>
</dbReference>
<dbReference type="eggNOG" id="COG4241">
    <property type="taxonomic scope" value="Bacteria"/>
</dbReference>